<feature type="region of interest" description="Disordered" evidence="1">
    <location>
        <begin position="1"/>
        <end position="85"/>
    </location>
</feature>
<reference evidence="2" key="1">
    <citation type="journal article" date="2022" name="bioRxiv">
        <title>Sequencing and chromosome-scale assembly of the giantPleurodeles waltlgenome.</title>
        <authorList>
            <person name="Brown T."/>
            <person name="Elewa A."/>
            <person name="Iarovenko S."/>
            <person name="Subramanian E."/>
            <person name="Araus A.J."/>
            <person name="Petzold A."/>
            <person name="Susuki M."/>
            <person name="Suzuki K.-i.T."/>
            <person name="Hayashi T."/>
            <person name="Toyoda A."/>
            <person name="Oliveira C."/>
            <person name="Osipova E."/>
            <person name="Leigh N.D."/>
            <person name="Simon A."/>
            <person name="Yun M.H."/>
        </authorList>
    </citation>
    <scope>NUCLEOTIDE SEQUENCE</scope>
    <source>
        <strain evidence="2">20211129_DDA</strain>
        <tissue evidence="2">Liver</tissue>
    </source>
</reference>
<feature type="compositionally biased region" description="Pro residues" evidence="1">
    <location>
        <begin position="43"/>
        <end position="62"/>
    </location>
</feature>
<evidence type="ECO:0000256" key="1">
    <source>
        <dbReference type="SAM" id="MobiDB-lite"/>
    </source>
</evidence>
<dbReference type="EMBL" id="JANPWB010000015">
    <property type="protein sequence ID" value="KAJ1093741.1"/>
    <property type="molecule type" value="Genomic_DNA"/>
</dbReference>
<proteinExistence type="predicted"/>
<gene>
    <name evidence="2" type="ORF">NDU88_006833</name>
</gene>
<comment type="caution">
    <text evidence="2">The sequence shown here is derived from an EMBL/GenBank/DDBJ whole genome shotgun (WGS) entry which is preliminary data.</text>
</comment>
<dbReference type="AlphaFoldDB" id="A0AAV7LQ96"/>
<sequence>MQPTPSSAVRRRARGAPQRGPVETSATPTRPRKGAPLRWRQHPCPPQLQVQPPPSAPAPPSKQPLSVRPVPARTPRRASPSPQAP</sequence>
<dbReference type="Proteomes" id="UP001066276">
    <property type="component" value="Chromosome 11"/>
</dbReference>
<accession>A0AAV7LQ96</accession>
<keyword evidence="3" id="KW-1185">Reference proteome</keyword>
<feature type="compositionally biased region" description="Low complexity" evidence="1">
    <location>
        <begin position="63"/>
        <end position="85"/>
    </location>
</feature>
<name>A0AAV7LQ96_PLEWA</name>
<feature type="compositionally biased region" description="Basic residues" evidence="1">
    <location>
        <begin position="30"/>
        <end position="41"/>
    </location>
</feature>
<protein>
    <submittedName>
        <fullName evidence="2">Uncharacterized protein</fullName>
    </submittedName>
</protein>
<evidence type="ECO:0000313" key="3">
    <source>
        <dbReference type="Proteomes" id="UP001066276"/>
    </source>
</evidence>
<evidence type="ECO:0000313" key="2">
    <source>
        <dbReference type="EMBL" id="KAJ1093741.1"/>
    </source>
</evidence>
<organism evidence="2 3">
    <name type="scientific">Pleurodeles waltl</name>
    <name type="common">Iberian ribbed newt</name>
    <dbReference type="NCBI Taxonomy" id="8319"/>
    <lineage>
        <taxon>Eukaryota</taxon>
        <taxon>Metazoa</taxon>
        <taxon>Chordata</taxon>
        <taxon>Craniata</taxon>
        <taxon>Vertebrata</taxon>
        <taxon>Euteleostomi</taxon>
        <taxon>Amphibia</taxon>
        <taxon>Batrachia</taxon>
        <taxon>Caudata</taxon>
        <taxon>Salamandroidea</taxon>
        <taxon>Salamandridae</taxon>
        <taxon>Pleurodelinae</taxon>
        <taxon>Pleurodeles</taxon>
    </lineage>
</organism>